<feature type="compositionally biased region" description="Polar residues" evidence="2">
    <location>
        <begin position="1007"/>
        <end position="1018"/>
    </location>
</feature>
<feature type="compositionally biased region" description="Basic and acidic residues" evidence="2">
    <location>
        <begin position="467"/>
        <end position="478"/>
    </location>
</feature>
<feature type="compositionally biased region" description="Polar residues" evidence="2">
    <location>
        <begin position="820"/>
        <end position="834"/>
    </location>
</feature>
<name>A0A9N8HCT9_9STRA</name>
<feature type="compositionally biased region" description="Basic residues" evidence="2">
    <location>
        <begin position="671"/>
        <end position="680"/>
    </location>
</feature>
<feature type="compositionally biased region" description="Low complexity" evidence="2">
    <location>
        <begin position="771"/>
        <end position="781"/>
    </location>
</feature>
<feature type="compositionally biased region" description="Polar residues" evidence="2">
    <location>
        <begin position="279"/>
        <end position="288"/>
    </location>
</feature>
<evidence type="ECO:0000256" key="2">
    <source>
        <dbReference type="SAM" id="MobiDB-lite"/>
    </source>
</evidence>
<feature type="coiled-coil region" evidence="1">
    <location>
        <begin position="1560"/>
        <end position="1587"/>
    </location>
</feature>
<feature type="compositionally biased region" description="Low complexity" evidence="2">
    <location>
        <begin position="319"/>
        <end position="350"/>
    </location>
</feature>
<feature type="compositionally biased region" description="Polar residues" evidence="2">
    <location>
        <begin position="193"/>
        <end position="202"/>
    </location>
</feature>
<proteinExistence type="predicted"/>
<feature type="compositionally biased region" description="Basic and acidic residues" evidence="2">
    <location>
        <begin position="910"/>
        <end position="927"/>
    </location>
</feature>
<feature type="compositionally biased region" description="Polar residues" evidence="2">
    <location>
        <begin position="1041"/>
        <end position="1061"/>
    </location>
</feature>
<feature type="compositionally biased region" description="Basic and acidic residues" evidence="2">
    <location>
        <begin position="1516"/>
        <end position="1536"/>
    </location>
</feature>
<feature type="compositionally biased region" description="Basic and acidic residues" evidence="2">
    <location>
        <begin position="578"/>
        <end position="588"/>
    </location>
</feature>
<feature type="region of interest" description="Disordered" evidence="2">
    <location>
        <begin position="1"/>
        <end position="45"/>
    </location>
</feature>
<keyword evidence="1" id="KW-0175">Coiled coil</keyword>
<feature type="region of interest" description="Disordered" evidence="2">
    <location>
        <begin position="1288"/>
        <end position="1346"/>
    </location>
</feature>
<feature type="compositionally biased region" description="Polar residues" evidence="2">
    <location>
        <begin position="435"/>
        <end position="448"/>
    </location>
</feature>
<dbReference type="Proteomes" id="UP001153069">
    <property type="component" value="Unassembled WGS sequence"/>
</dbReference>
<feature type="compositionally biased region" description="Basic and acidic residues" evidence="2">
    <location>
        <begin position="220"/>
        <end position="230"/>
    </location>
</feature>
<feature type="compositionally biased region" description="Basic and acidic residues" evidence="2">
    <location>
        <begin position="128"/>
        <end position="138"/>
    </location>
</feature>
<feature type="region of interest" description="Disordered" evidence="2">
    <location>
        <begin position="551"/>
        <end position="1085"/>
    </location>
</feature>
<feature type="compositionally biased region" description="Basic and acidic residues" evidence="2">
    <location>
        <begin position="83"/>
        <end position="95"/>
    </location>
</feature>
<evidence type="ECO:0000313" key="4">
    <source>
        <dbReference type="Proteomes" id="UP001153069"/>
    </source>
</evidence>
<feature type="compositionally biased region" description="Low complexity" evidence="2">
    <location>
        <begin position="1028"/>
        <end position="1037"/>
    </location>
</feature>
<feature type="compositionally biased region" description="Basic residues" evidence="2">
    <location>
        <begin position="623"/>
        <end position="640"/>
    </location>
</feature>
<feature type="region of interest" description="Disordered" evidence="2">
    <location>
        <begin position="1516"/>
        <end position="1560"/>
    </location>
</feature>
<evidence type="ECO:0000313" key="3">
    <source>
        <dbReference type="EMBL" id="CAB9507685.1"/>
    </source>
</evidence>
<feature type="compositionally biased region" description="Basic and acidic residues" evidence="2">
    <location>
        <begin position="659"/>
        <end position="670"/>
    </location>
</feature>
<organism evidence="3 4">
    <name type="scientific">Seminavis robusta</name>
    <dbReference type="NCBI Taxonomy" id="568900"/>
    <lineage>
        <taxon>Eukaryota</taxon>
        <taxon>Sar</taxon>
        <taxon>Stramenopiles</taxon>
        <taxon>Ochrophyta</taxon>
        <taxon>Bacillariophyta</taxon>
        <taxon>Bacillariophyceae</taxon>
        <taxon>Bacillariophycidae</taxon>
        <taxon>Naviculales</taxon>
        <taxon>Naviculaceae</taxon>
        <taxon>Seminavis</taxon>
    </lineage>
</organism>
<feature type="compositionally biased region" description="Polar residues" evidence="2">
    <location>
        <begin position="1374"/>
        <end position="1391"/>
    </location>
</feature>
<feature type="compositionally biased region" description="Polar residues" evidence="2">
    <location>
        <begin position="643"/>
        <end position="656"/>
    </location>
</feature>
<feature type="compositionally biased region" description="Basic residues" evidence="2">
    <location>
        <begin position="61"/>
        <end position="70"/>
    </location>
</feature>
<reference evidence="3" key="1">
    <citation type="submission" date="2020-06" db="EMBL/GenBank/DDBJ databases">
        <authorList>
            <consortium name="Plant Systems Biology data submission"/>
        </authorList>
    </citation>
    <scope>NUCLEOTIDE SEQUENCE</scope>
    <source>
        <strain evidence="3">D6</strain>
    </source>
</reference>
<feature type="compositionally biased region" description="Polar residues" evidence="2">
    <location>
        <begin position="1"/>
        <end position="10"/>
    </location>
</feature>
<feature type="compositionally biased region" description="Basic and acidic residues" evidence="2">
    <location>
        <begin position="690"/>
        <end position="701"/>
    </location>
</feature>
<gene>
    <name evidence="3" type="ORF">SEMRO_316_G115560.1</name>
</gene>
<comment type="caution">
    <text evidence="3">The sequence shown here is derived from an EMBL/GenBank/DDBJ whole genome shotgun (WGS) entry which is preliminary data.</text>
</comment>
<feature type="compositionally biased region" description="Polar residues" evidence="2">
    <location>
        <begin position="928"/>
        <end position="957"/>
    </location>
</feature>
<feature type="compositionally biased region" description="Basic and acidic residues" evidence="2">
    <location>
        <begin position="410"/>
        <end position="432"/>
    </location>
</feature>
<feature type="compositionally biased region" description="Polar residues" evidence="2">
    <location>
        <begin position="240"/>
        <end position="251"/>
    </location>
</feature>
<feature type="compositionally biased region" description="Polar residues" evidence="2">
    <location>
        <begin position="96"/>
        <end position="108"/>
    </location>
</feature>
<feature type="compositionally biased region" description="Polar residues" evidence="2">
    <location>
        <begin position="297"/>
        <end position="310"/>
    </location>
</feature>
<feature type="compositionally biased region" description="Low complexity" evidence="2">
    <location>
        <begin position="114"/>
        <end position="127"/>
    </location>
</feature>
<sequence length="1603" mass="172499">MLPTSTSNDTYDARRRRNTGVRGTTIDGSEREVASVGPRSQDNYVPTFLVALDSPAERVAARKRKLRNRQPGRGAEAPPPRVAEPHKTVDAERDGSSQADIPSFLITNQKKKLSSSISSRSLDSAADLLERERMENRHPPRQQQSRSHHQRITVPLVDTSSASPMDDSSSSMSSSLRSSLTGFRKSMRRHMNRSFNKQNSSKFFADAKRNQSAGSSNEVPKVKSSSERRARTVPLLVPTAPSQVISSSDHPTPTWKVNKKQIKRRGSDTDLITIANPGLTDTNVTGHNKSTKKKQARASTGSSKTATTPSPGLMKKLWSSTQRLSSSGQGSSSRLNTSSSRLNSSSSSSRHFSILDDDDHDQDIPALDVERHTSSSPAIQAIKSEDESESARPPPLTKVLSARLKRKANKRDELVQELSSRDSLRTRDRTRSVGEANSETGSNINGKMSLSLPRANTEFSTEEESQADDKKPMAKTEGRGAAAGGDGNMKKPLRSPYDDDDNYHASNPFALMDEEPSMSFSTQGNDLASILSSVTLSSAPSLVEVERVGKLPAARKIPVEEDSVAGAHPPLHSSWPAHSERQRKESKGGTRRRRSSSVGIDTSRRRSKGKQEATGPPSTTEVRHRRSSSAHQKTSAKKASPHGSKTQGSIPTSSHSRSTKGDKKSREKRQSSRSRSRKRQGGSYTSLLDADGKNKSSNEKKKGSKAPTCDSSEDTQRRRGSFAVSEPEGQGIGKGTSKKSPHTPTQRKPIFEHDVSEQSLTVDDIANLDGSSSKSLGASSSREPRSAETKKKRRSRKKDEQLSSSSSTSNGRRLRRPKSGSESSVAGRLAQSSHDPSETKVHTTNLGAVSVSRVDALEGVPSSKKGVSKTKESPSRPRVKKSPKVKANIRTIPEGTTTEDAMKAKGSKSLQRENAESSSKPRQDSKKGSPNWSEQRLRNSITGTSAATEAPNDSQVRNAIESPASPNEVDGNKALIGTQLRLEGGIAGEGARRKAEESGGCGAEISCNPNGESNSSLPALSDYLSVGSNDSSINSTKSSDETQPQTTISETASTAPGTVMNTDVRPTHEAGTPASSKNAAGVEQPCESATELKMEGLALKKDTFLSLNAIASGAKTGVDGDALDGPAARESFDAMRLHAVDIFHDGSPNGSPLSNSMPHLWNVREGTTVLERLASSMPNLVASEGNVGVARDVPASPIAACGVDDEGTGIFQDDSSSGSQDLPELESIAEDHQSDVISRISGQGDERCLPVGQSIQPRPSADKGFDAFVNTTADDVPEQPLVPACASQNNRVFSPRTAKAINPKGKVDRGPAIPRRSNSFEQDKDGSPETTESSEEAVPGSSLEELNSEVVNAGEGSLSSLAYSSRSMEFLRTNDNGWVQTPPGSLSSLDTANNAEPPAEASAMQQPHDVGDNHPSLRIRRRASMSDLEAARDVCNDRWHTSLSSVEGGGDTAPVLSRQSYPVLAERLSHSMNADELRNLFWSPKDAGEQKAERSYLPVCLQSAARRYERAGKQLPVERRSIEGTRGMSRVEKANLDPDEDDEGNPGSGDDNGVAVETGLSDMFEMIGELEEDLLKFENQVALLRAQRQRRTERESSSEDGDY</sequence>
<evidence type="ECO:0000256" key="1">
    <source>
        <dbReference type="SAM" id="Coils"/>
    </source>
</evidence>
<dbReference type="EMBL" id="CAICTM010000315">
    <property type="protein sequence ID" value="CAB9507685.1"/>
    <property type="molecule type" value="Genomic_DNA"/>
</dbReference>
<feature type="compositionally biased region" description="Low complexity" evidence="2">
    <location>
        <begin position="160"/>
        <end position="180"/>
    </location>
</feature>
<keyword evidence="4" id="KW-1185">Reference proteome</keyword>
<feature type="region of interest" description="Disordered" evidence="2">
    <location>
        <begin position="60"/>
        <end position="523"/>
    </location>
</feature>
<feature type="region of interest" description="Disordered" evidence="2">
    <location>
        <begin position="1374"/>
        <end position="1414"/>
    </location>
</feature>
<feature type="compositionally biased region" description="Low complexity" evidence="2">
    <location>
        <begin position="1392"/>
        <end position="1401"/>
    </location>
</feature>
<accession>A0A9N8HCT9</accession>
<protein>
    <submittedName>
        <fullName evidence="3">Uncharacterized protein</fullName>
    </submittedName>
</protein>